<sequence length="173" mass="18585">MKQTSAADGGKKAQFSVLFVCMGNICRSPLAEGIFRQGLMDAGLNEMVAVDSAGTGNWHAGDGPDPRSVETAAGYGIDISMQRARQVTSADYDRFDLILASARANEATLLARALAARHERIHLFLEYATASRADIPDPYYGGGNGFEAVYQLLREGCIQLVSRLGTELRQPSG</sequence>
<dbReference type="Pfam" id="PF01451">
    <property type="entry name" value="LMWPc"/>
    <property type="match status" value="1"/>
</dbReference>
<name>A0ABT3ZAY7_9HYPH</name>
<dbReference type="InterPro" id="IPR050438">
    <property type="entry name" value="LMW_PTPase"/>
</dbReference>
<dbReference type="InterPro" id="IPR023485">
    <property type="entry name" value="Ptyr_pPase"/>
</dbReference>
<dbReference type="InterPro" id="IPR036196">
    <property type="entry name" value="Ptyr_pPase_sf"/>
</dbReference>
<dbReference type="InterPro" id="IPR017867">
    <property type="entry name" value="Tyr_phospatase_low_mol_wt"/>
</dbReference>
<proteinExistence type="inferred from homology"/>
<feature type="domain" description="Phosphotyrosine protein phosphatase I" evidence="5">
    <location>
        <begin position="15"/>
        <end position="163"/>
    </location>
</feature>
<dbReference type="PANTHER" id="PTHR11717">
    <property type="entry name" value="LOW MOLECULAR WEIGHT PROTEIN TYROSINE PHOSPHATASE"/>
    <property type="match status" value="1"/>
</dbReference>
<evidence type="ECO:0000313" key="6">
    <source>
        <dbReference type="EMBL" id="MCY0148963.1"/>
    </source>
</evidence>
<keyword evidence="4" id="KW-0904">Protein phosphatase</keyword>
<dbReference type="SMART" id="SM00226">
    <property type="entry name" value="LMWPc"/>
    <property type="match status" value="1"/>
</dbReference>
<comment type="similarity">
    <text evidence="1">Belongs to the low molecular weight phosphotyrosine protein phosphatase family.</text>
</comment>
<dbReference type="EMBL" id="JAOVZR010000001">
    <property type="protein sequence ID" value="MCY0148963.1"/>
    <property type="molecule type" value="Genomic_DNA"/>
</dbReference>
<evidence type="ECO:0000313" key="7">
    <source>
        <dbReference type="Proteomes" id="UP001073227"/>
    </source>
</evidence>
<accession>A0ABT3ZAY7</accession>
<evidence type="ECO:0000256" key="1">
    <source>
        <dbReference type="ARBA" id="ARBA00011063"/>
    </source>
</evidence>
<dbReference type="PANTHER" id="PTHR11717:SF7">
    <property type="entry name" value="LOW MOLECULAR WEIGHT PHOSPHOTYROSINE PROTEIN PHOSPHATASE"/>
    <property type="match status" value="1"/>
</dbReference>
<comment type="caution">
    <text evidence="6">The sequence shown here is derived from an EMBL/GenBank/DDBJ whole genome shotgun (WGS) entry which is preliminary data.</text>
</comment>
<protein>
    <recommendedName>
        <fullName evidence="2">protein-tyrosine-phosphatase</fullName>
        <ecNumber evidence="2">3.1.3.48</ecNumber>
    </recommendedName>
</protein>
<evidence type="ECO:0000259" key="5">
    <source>
        <dbReference type="SMART" id="SM00226"/>
    </source>
</evidence>
<evidence type="ECO:0000256" key="2">
    <source>
        <dbReference type="ARBA" id="ARBA00013064"/>
    </source>
</evidence>
<dbReference type="PRINTS" id="PR00719">
    <property type="entry name" value="LMWPTPASE"/>
</dbReference>
<dbReference type="SUPFAM" id="SSF52788">
    <property type="entry name" value="Phosphotyrosine protein phosphatases I"/>
    <property type="match status" value="1"/>
</dbReference>
<evidence type="ECO:0000256" key="3">
    <source>
        <dbReference type="ARBA" id="ARBA00022801"/>
    </source>
</evidence>
<dbReference type="EC" id="3.1.3.48" evidence="2"/>
<keyword evidence="3" id="KW-0378">Hydrolase</keyword>
<dbReference type="Proteomes" id="UP001073227">
    <property type="component" value="Unassembled WGS sequence"/>
</dbReference>
<keyword evidence="7" id="KW-1185">Reference proteome</keyword>
<dbReference type="RefSeq" id="WP_267654486.1">
    <property type="nucleotide sequence ID" value="NZ_JAOVZR010000001.1"/>
</dbReference>
<organism evidence="6 7">
    <name type="scientific">Hoeflea algicola</name>
    <dbReference type="NCBI Taxonomy" id="2983763"/>
    <lineage>
        <taxon>Bacteria</taxon>
        <taxon>Pseudomonadati</taxon>
        <taxon>Pseudomonadota</taxon>
        <taxon>Alphaproteobacteria</taxon>
        <taxon>Hyphomicrobiales</taxon>
        <taxon>Rhizobiaceae</taxon>
        <taxon>Hoeflea</taxon>
    </lineage>
</organism>
<dbReference type="CDD" id="cd16343">
    <property type="entry name" value="LMWPTP"/>
    <property type="match status" value="1"/>
</dbReference>
<evidence type="ECO:0000256" key="4">
    <source>
        <dbReference type="ARBA" id="ARBA00022912"/>
    </source>
</evidence>
<reference evidence="6" key="1">
    <citation type="submission" date="2022-10" db="EMBL/GenBank/DDBJ databases">
        <title>Hoeflea sp. G2-23, isolated from marine algae.</title>
        <authorList>
            <person name="Kristyanto S."/>
            <person name="Kim J.M."/>
            <person name="Jeon C.O."/>
        </authorList>
    </citation>
    <scope>NUCLEOTIDE SEQUENCE</scope>
    <source>
        <strain evidence="6">G2-23</strain>
    </source>
</reference>
<dbReference type="Gene3D" id="3.40.50.2300">
    <property type="match status" value="1"/>
</dbReference>
<gene>
    <name evidence="6" type="ORF">OEG84_14930</name>
</gene>